<keyword evidence="11" id="KW-0009">Actin-binding</keyword>
<name>A0A9Q1BD83_HOLLE</name>
<dbReference type="InterPro" id="IPR001609">
    <property type="entry name" value="Myosin_head_motor_dom-like"/>
</dbReference>
<keyword evidence="4" id="KW-0677">Repeat</keyword>
<evidence type="ECO:0000256" key="2">
    <source>
        <dbReference type="ARBA" id="ARBA00004316"/>
    </source>
</evidence>
<dbReference type="GO" id="GO:0016459">
    <property type="term" value="C:myosin complex"/>
    <property type="evidence" value="ECO:0007669"/>
    <property type="project" value="UniProtKB-KW"/>
</dbReference>
<feature type="region of interest" description="Disordered" evidence="12">
    <location>
        <begin position="560"/>
        <end position="597"/>
    </location>
</feature>
<evidence type="ECO:0000256" key="10">
    <source>
        <dbReference type="ARBA" id="ARBA00023273"/>
    </source>
</evidence>
<dbReference type="OrthoDB" id="2914378at2759"/>
<evidence type="ECO:0000256" key="5">
    <source>
        <dbReference type="ARBA" id="ARBA00022741"/>
    </source>
</evidence>
<evidence type="ECO:0000256" key="7">
    <source>
        <dbReference type="ARBA" id="ARBA00023123"/>
    </source>
</evidence>
<dbReference type="GO" id="GO:0042995">
    <property type="term" value="C:cell projection"/>
    <property type="evidence" value="ECO:0007669"/>
    <property type="project" value="UniProtKB-SubCell"/>
</dbReference>
<dbReference type="PROSITE" id="PS50096">
    <property type="entry name" value="IQ"/>
    <property type="match status" value="1"/>
</dbReference>
<evidence type="ECO:0000313" key="14">
    <source>
        <dbReference type="EMBL" id="KAJ8020824.1"/>
    </source>
</evidence>
<comment type="subcellular location">
    <subcellularLocation>
        <location evidence="2">Cell projection</location>
    </subcellularLocation>
    <subcellularLocation>
        <location evidence="1">Cytoplasm</location>
        <location evidence="1">Cytoskeleton</location>
    </subcellularLocation>
</comment>
<dbReference type="Gene3D" id="1.20.5.4820">
    <property type="match status" value="1"/>
</dbReference>
<keyword evidence="9" id="KW-0206">Cytoskeleton</keyword>
<evidence type="ECO:0000256" key="11">
    <source>
        <dbReference type="PROSITE-ProRule" id="PRU00782"/>
    </source>
</evidence>
<feature type="region of interest" description="Actin-binding" evidence="11">
    <location>
        <begin position="609"/>
        <end position="631"/>
    </location>
</feature>
<reference evidence="14" key="1">
    <citation type="submission" date="2021-10" db="EMBL/GenBank/DDBJ databases">
        <title>Tropical sea cucumber genome reveals ecological adaptation and Cuvierian tubules defense mechanism.</title>
        <authorList>
            <person name="Chen T."/>
        </authorList>
    </citation>
    <scope>NUCLEOTIDE SEQUENCE</scope>
    <source>
        <strain evidence="14">Nanhai2018</strain>
        <tissue evidence="14">Muscle</tissue>
    </source>
</reference>
<evidence type="ECO:0000259" key="13">
    <source>
        <dbReference type="PROSITE" id="PS51456"/>
    </source>
</evidence>
<dbReference type="PROSITE" id="PS51456">
    <property type="entry name" value="MYOSIN_MOTOR"/>
    <property type="match status" value="1"/>
</dbReference>
<dbReference type="SMART" id="SM00242">
    <property type="entry name" value="MYSc"/>
    <property type="match status" value="1"/>
</dbReference>
<organism evidence="14 15">
    <name type="scientific">Holothuria leucospilota</name>
    <name type="common">Black long sea cucumber</name>
    <name type="synonym">Mertensiothuria leucospilota</name>
    <dbReference type="NCBI Taxonomy" id="206669"/>
    <lineage>
        <taxon>Eukaryota</taxon>
        <taxon>Metazoa</taxon>
        <taxon>Echinodermata</taxon>
        <taxon>Eleutherozoa</taxon>
        <taxon>Echinozoa</taxon>
        <taxon>Holothuroidea</taxon>
        <taxon>Aspidochirotacea</taxon>
        <taxon>Aspidochirotida</taxon>
        <taxon>Holothuriidae</taxon>
        <taxon>Holothuria</taxon>
    </lineage>
</organism>
<feature type="binding site" evidence="11">
    <location>
        <begin position="101"/>
        <end position="108"/>
    </location>
    <ligand>
        <name>ATP</name>
        <dbReference type="ChEBI" id="CHEBI:30616"/>
    </ligand>
</feature>
<sequence>MSINADLEIKDLATLSTLSEPEILEKVAHRYDADKIYTYIGDILLAVNPFKPLDIYSFEISCKYADFNLRQSLPPHIFGVADKAYSAMFRYGKRQSCVISGESGAGKTESSKYLIGHIISHCSSSKPNLQEKILQVNPLLEAFGNASTVMNDNSSRFGKYLELLFRHDGTVVGAKIDTYLLEKSRVVNQEKGERNFHVFYFMFAGLTEQQLENICLQPPESYRILNSGGTGVYYNEKHFEYCLGMFDELQDIMELVGFTQGQIWMIYTMLSAILQTSQVKFSQDPETGGAYIEDEYSVKVVAQLLEVDAEALVSALITNTVEARGEKIYSLRTVAQADEARDALAKSLYSHLFKWIVAQINKLLAPDAENSPSPGYEVGILDIYGFENFKSNGFEQLCINLTNEQLQFYFNQRIFKWELEEYSKEGIKKNNISFQDNQPVLDLLIGRPLGLLSLLDEESKFPKSTDTSFVNKLSQNHQKNKNFIRDKRASATVFGIKHYAGDISYDATGFLEKNRDSFSNTLTECLLNSQNGLVKYFFSHNHSDLQTVSTLQREILQCKPPPKIAHDGSKSISRAQGKKLQKQMRESRKKNKDVRRSFSSIGSKFKTSLTSLMEKLLLSDPQFIRCLKPNSSAQHNYFDFELVLRQLRYNGVLETIRIRKEGFPVRLTFAEFFKRYQLLGFPLNVDLKVTDKVCKKFLKNLNMTDCEVGKTKVFLKYWHAEKLDVMVDNYLVKVIRCQKVVRGVLARRRFKVMYQRFTQENALQHSFLWPMEDAAQTMDEWLQALIKQDEIKHREDQKDVRNF</sequence>
<keyword evidence="3" id="KW-0963">Cytoplasm</keyword>
<evidence type="ECO:0000313" key="15">
    <source>
        <dbReference type="Proteomes" id="UP001152320"/>
    </source>
</evidence>
<evidence type="ECO:0000256" key="12">
    <source>
        <dbReference type="SAM" id="MobiDB-lite"/>
    </source>
</evidence>
<gene>
    <name evidence="14" type="ORF">HOLleu_40519</name>
</gene>
<dbReference type="Pfam" id="PF00063">
    <property type="entry name" value="Myosin_head"/>
    <property type="match status" value="1"/>
</dbReference>
<dbReference type="GO" id="GO:0030832">
    <property type="term" value="P:regulation of actin filament length"/>
    <property type="evidence" value="ECO:0007669"/>
    <property type="project" value="TreeGrafter"/>
</dbReference>
<keyword evidence="8 11" id="KW-0505">Motor protein</keyword>
<keyword evidence="15" id="KW-1185">Reference proteome</keyword>
<evidence type="ECO:0000256" key="4">
    <source>
        <dbReference type="ARBA" id="ARBA00022737"/>
    </source>
</evidence>
<evidence type="ECO:0000256" key="6">
    <source>
        <dbReference type="ARBA" id="ARBA00022840"/>
    </source>
</evidence>
<evidence type="ECO:0000256" key="3">
    <source>
        <dbReference type="ARBA" id="ARBA00022490"/>
    </source>
</evidence>
<dbReference type="PRINTS" id="PR00193">
    <property type="entry name" value="MYOSINHEAVY"/>
</dbReference>
<dbReference type="AlphaFoldDB" id="A0A9Q1BD83"/>
<dbReference type="Proteomes" id="UP001152320">
    <property type="component" value="Chromosome 22"/>
</dbReference>
<dbReference type="Gene3D" id="1.20.58.530">
    <property type="match status" value="1"/>
</dbReference>
<dbReference type="PANTHER" id="PTHR46256">
    <property type="entry name" value="AGAP011099-PA"/>
    <property type="match status" value="1"/>
</dbReference>
<dbReference type="InterPro" id="IPR027417">
    <property type="entry name" value="P-loop_NTPase"/>
</dbReference>
<dbReference type="InterPro" id="IPR052409">
    <property type="entry name" value="Myosin-III_kinase_activity"/>
</dbReference>
<dbReference type="EMBL" id="JAIZAY010000022">
    <property type="protein sequence ID" value="KAJ8020824.1"/>
    <property type="molecule type" value="Genomic_DNA"/>
</dbReference>
<dbReference type="CDD" id="cd00124">
    <property type="entry name" value="MYSc"/>
    <property type="match status" value="1"/>
</dbReference>
<dbReference type="Gene3D" id="3.40.850.10">
    <property type="entry name" value="Kinesin motor domain"/>
    <property type="match status" value="1"/>
</dbReference>
<accession>A0A9Q1BD83</accession>
<feature type="domain" description="Myosin motor" evidence="13">
    <location>
        <begin position="7"/>
        <end position="728"/>
    </location>
</feature>
<evidence type="ECO:0000256" key="1">
    <source>
        <dbReference type="ARBA" id="ARBA00004245"/>
    </source>
</evidence>
<dbReference type="GO" id="GO:0004674">
    <property type="term" value="F:protein serine/threonine kinase activity"/>
    <property type="evidence" value="ECO:0007669"/>
    <property type="project" value="TreeGrafter"/>
</dbReference>
<dbReference type="Gene3D" id="1.20.120.720">
    <property type="entry name" value="Myosin VI head, motor domain, U50 subdomain"/>
    <property type="match status" value="1"/>
</dbReference>
<dbReference type="GO" id="GO:0000146">
    <property type="term" value="F:microfilament motor activity"/>
    <property type="evidence" value="ECO:0007669"/>
    <property type="project" value="TreeGrafter"/>
</dbReference>
<proteinExistence type="inferred from homology"/>
<comment type="similarity">
    <text evidence="11">Belongs to the TRAFAC class myosin-kinesin ATPase superfamily. Myosin family.</text>
</comment>
<dbReference type="PANTHER" id="PTHR46256:SF3">
    <property type="entry name" value="MYOSIN MOTOR DOMAIN-CONTAINING PROTEIN"/>
    <property type="match status" value="1"/>
</dbReference>
<keyword evidence="10" id="KW-0966">Cell projection</keyword>
<dbReference type="SUPFAM" id="SSF52540">
    <property type="entry name" value="P-loop containing nucleoside triphosphate hydrolases"/>
    <property type="match status" value="1"/>
</dbReference>
<comment type="caution">
    <text evidence="14">The sequence shown here is derived from an EMBL/GenBank/DDBJ whole genome shotgun (WGS) entry which is preliminary data.</text>
</comment>
<evidence type="ECO:0000256" key="9">
    <source>
        <dbReference type="ARBA" id="ARBA00023212"/>
    </source>
</evidence>
<feature type="compositionally biased region" description="Basic residues" evidence="12">
    <location>
        <begin position="576"/>
        <end position="593"/>
    </location>
</feature>
<dbReference type="Gene3D" id="1.10.10.820">
    <property type="match status" value="1"/>
</dbReference>
<dbReference type="InterPro" id="IPR036961">
    <property type="entry name" value="Kinesin_motor_dom_sf"/>
</dbReference>
<dbReference type="GO" id="GO:0005524">
    <property type="term" value="F:ATP binding"/>
    <property type="evidence" value="ECO:0007669"/>
    <property type="project" value="UniProtKB-UniRule"/>
</dbReference>
<keyword evidence="6 11" id="KW-0067">ATP-binding</keyword>
<keyword evidence="5 11" id="KW-0547">Nucleotide-binding</keyword>
<protein>
    <submittedName>
        <fullName evidence="14">Myosin-IIIa</fullName>
    </submittedName>
</protein>
<keyword evidence="7 11" id="KW-0518">Myosin</keyword>
<evidence type="ECO:0000256" key="8">
    <source>
        <dbReference type="ARBA" id="ARBA00023175"/>
    </source>
</evidence>
<dbReference type="GO" id="GO:0003779">
    <property type="term" value="F:actin binding"/>
    <property type="evidence" value="ECO:0007669"/>
    <property type="project" value="UniProtKB-KW"/>
</dbReference>